<dbReference type="EMBL" id="DSID01000010">
    <property type="protein sequence ID" value="HEX69643.1"/>
    <property type="molecule type" value="Genomic_DNA"/>
</dbReference>
<comment type="caution">
    <text evidence="9">The sequence shown here is derived from an EMBL/GenBank/DDBJ whole genome shotgun (WGS) entry which is preliminary data.</text>
</comment>
<dbReference type="Pfam" id="PF04542">
    <property type="entry name" value="Sigma70_r2"/>
    <property type="match status" value="1"/>
</dbReference>
<keyword evidence="3 6" id="KW-0731">Sigma factor</keyword>
<organism evidence="9">
    <name type="scientific">Thermorudis sp</name>
    <dbReference type="NCBI Taxonomy" id="1969470"/>
    <lineage>
        <taxon>Bacteria</taxon>
        <taxon>Pseudomonadati</taxon>
        <taxon>Thermomicrobiota</taxon>
        <taxon>Thermomicrobia</taxon>
        <taxon>Thermomicrobia incertae sedis</taxon>
        <taxon>Thermorudis</taxon>
    </lineage>
</organism>
<evidence type="ECO:0000256" key="3">
    <source>
        <dbReference type="ARBA" id="ARBA00023082"/>
    </source>
</evidence>
<dbReference type="InterPro" id="IPR036388">
    <property type="entry name" value="WH-like_DNA-bd_sf"/>
</dbReference>
<dbReference type="InterPro" id="IPR007627">
    <property type="entry name" value="RNA_pol_sigma70_r2"/>
</dbReference>
<dbReference type="SUPFAM" id="SSF88659">
    <property type="entry name" value="Sigma3 and sigma4 domains of RNA polymerase sigma factors"/>
    <property type="match status" value="1"/>
</dbReference>
<evidence type="ECO:0000259" key="8">
    <source>
        <dbReference type="Pfam" id="PF08281"/>
    </source>
</evidence>
<feature type="domain" description="RNA polymerase sigma-70 region 2" evidence="7">
    <location>
        <begin position="31"/>
        <end position="95"/>
    </location>
</feature>
<dbReference type="InterPro" id="IPR000838">
    <property type="entry name" value="RNA_pol_sigma70_ECF_CS"/>
</dbReference>
<dbReference type="SUPFAM" id="SSF88946">
    <property type="entry name" value="Sigma2 domain of RNA polymerase sigma factors"/>
    <property type="match status" value="1"/>
</dbReference>
<dbReference type="InterPro" id="IPR013324">
    <property type="entry name" value="RNA_pol_sigma_r3/r4-like"/>
</dbReference>
<dbReference type="PROSITE" id="PS01063">
    <property type="entry name" value="SIGMA70_ECF"/>
    <property type="match status" value="1"/>
</dbReference>
<dbReference type="PANTHER" id="PTHR43133">
    <property type="entry name" value="RNA POLYMERASE ECF-TYPE SIGMA FACTO"/>
    <property type="match status" value="1"/>
</dbReference>
<comment type="similarity">
    <text evidence="1 6">Belongs to the sigma-70 factor family. ECF subfamily.</text>
</comment>
<keyword evidence="4 6" id="KW-0238">DNA-binding</keyword>
<dbReference type="GO" id="GO:0016987">
    <property type="term" value="F:sigma factor activity"/>
    <property type="evidence" value="ECO:0007669"/>
    <property type="project" value="UniProtKB-KW"/>
</dbReference>
<dbReference type="CDD" id="cd06171">
    <property type="entry name" value="Sigma70_r4"/>
    <property type="match status" value="1"/>
</dbReference>
<gene>
    <name evidence="9" type="ORF">ENP13_00120</name>
</gene>
<evidence type="ECO:0000256" key="6">
    <source>
        <dbReference type="RuleBase" id="RU000716"/>
    </source>
</evidence>
<dbReference type="InterPro" id="IPR013249">
    <property type="entry name" value="RNA_pol_sigma70_r4_t2"/>
</dbReference>
<reference evidence="9" key="1">
    <citation type="journal article" date="2020" name="mSystems">
        <title>Genome- and Community-Level Interaction Insights into Carbon Utilization and Element Cycling Functions of Hydrothermarchaeota in Hydrothermal Sediment.</title>
        <authorList>
            <person name="Zhou Z."/>
            <person name="Liu Y."/>
            <person name="Xu W."/>
            <person name="Pan J."/>
            <person name="Luo Z.H."/>
            <person name="Li M."/>
        </authorList>
    </citation>
    <scope>NUCLEOTIDE SEQUENCE [LARGE SCALE GENOMIC DNA]</scope>
    <source>
        <strain evidence="9">SpSt-192</strain>
    </source>
</reference>
<dbReference type="InterPro" id="IPR014284">
    <property type="entry name" value="RNA_pol_sigma-70_dom"/>
</dbReference>
<dbReference type="PANTHER" id="PTHR43133:SF59">
    <property type="entry name" value="ECF RNA POLYMERASE SIGMA FACTOR SIGR"/>
    <property type="match status" value="1"/>
</dbReference>
<accession>A0A7C2W9P2</accession>
<keyword evidence="5 6" id="KW-0804">Transcription</keyword>
<protein>
    <recommendedName>
        <fullName evidence="6">RNA polymerase sigma factor</fullName>
    </recommendedName>
</protein>
<evidence type="ECO:0000256" key="1">
    <source>
        <dbReference type="ARBA" id="ARBA00010641"/>
    </source>
</evidence>
<dbReference type="GO" id="GO:0006352">
    <property type="term" value="P:DNA-templated transcription initiation"/>
    <property type="evidence" value="ECO:0007669"/>
    <property type="project" value="InterPro"/>
</dbReference>
<dbReference type="Gene3D" id="1.10.10.10">
    <property type="entry name" value="Winged helix-like DNA-binding domain superfamily/Winged helix DNA-binding domain"/>
    <property type="match status" value="1"/>
</dbReference>
<evidence type="ECO:0000256" key="4">
    <source>
        <dbReference type="ARBA" id="ARBA00023125"/>
    </source>
</evidence>
<keyword evidence="2 6" id="KW-0805">Transcription regulation</keyword>
<dbReference type="InterPro" id="IPR013325">
    <property type="entry name" value="RNA_pol_sigma_r2"/>
</dbReference>
<dbReference type="InterPro" id="IPR039425">
    <property type="entry name" value="RNA_pol_sigma-70-like"/>
</dbReference>
<evidence type="ECO:0000256" key="5">
    <source>
        <dbReference type="ARBA" id="ARBA00023163"/>
    </source>
</evidence>
<sequence length="206" mass="23452">MAVSCSRGSTLTSEDQAPVGAAQFTDEAISHIDALYRMALRLTGNAPDAEDLVQETYLRAFRSLHQFRPGTNLRAWLFRILMNSFINEYRRQSRRPANTSLEDLDEFSLYHQMLESDFQPSVAQPEQEVLARLSEESVLEALDELPVEFRQVVLLADVEGFSYKEIAEVLRIPIGTVMSRLHRGRRRLQRLLAPCLCQSPSLCHGQ</sequence>
<dbReference type="Pfam" id="PF08281">
    <property type="entry name" value="Sigma70_r4_2"/>
    <property type="match status" value="1"/>
</dbReference>
<dbReference type="Gene3D" id="1.10.1740.10">
    <property type="match status" value="1"/>
</dbReference>
<proteinExistence type="inferred from homology"/>
<dbReference type="GO" id="GO:0003677">
    <property type="term" value="F:DNA binding"/>
    <property type="evidence" value="ECO:0007669"/>
    <property type="project" value="UniProtKB-KW"/>
</dbReference>
<evidence type="ECO:0000313" key="9">
    <source>
        <dbReference type="EMBL" id="HEX69643.1"/>
    </source>
</evidence>
<name>A0A7C2W9P2_9BACT</name>
<feature type="domain" description="RNA polymerase sigma factor 70 region 4 type 2" evidence="8">
    <location>
        <begin position="136"/>
        <end position="188"/>
    </location>
</feature>
<evidence type="ECO:0000256" key="2">
    <source>
        <dbReference type="ARBA" id="ARBA00023015"/>
    </source>
</evidence>
<dbReference type="AlphaFoldDB" id="A0A7C2W9P2"/>
<dbReference type="NCBIfam" id="TIGR02937">
    <property type="entry name" value="sigma70-ECF"/>
    <property type="match status" value="1"/>
</dbReference>
<evidence type="ECO:0000259" key="7">
    <source>
        <dbReference type="Pfam" id="PF04542"/>
    </source>
</evidence>